<name>A0A2I7N6W1_9NEIS</name>
<dbReference type="Proteomes" id="UP000236655">
    <property type="component" value="Chromosome"/>
</dbReference>
<accession>A0A2I7N6W1</accession>
<dbReference type="Pfam" id="PF03602">
    <property type="entry name" value="Cons_hypoth95"/>
    <property type="match status" value="1"/>
</dbReference>
<proteinExistence type="predicted"/>
<dbReference type="PANTHER" id="PTHR43542">
    <property type="entry name" value="METHYLTRANSFERASE"/>
    <property type="match status" value="1"/>
</dbReference>
<dbReference type="RefSeq" id="WP_102951512.1">
    <property type="nucleotide sequence ID" value="NZ_CP024847.1"/>
</dbReference>
<dbReference type="KEGG" id="nba:CUN60_07880"/>
<dbReference type="PIRSF" id="PIRSF004553">
    <property type="entry name" value="CHP00095"/>
    <property type="match status" value="1"/>
</dbReference>
<dbReference type="GO" id="GO:0008168">
    <property type="term" value="F:methyltransferase activity"/>
    <property type="evidence" value="ECO:0007669"/>
    <property type="project" value="UniProtKB-KW"/>
</dbReference>
<evidence type="ECO:0000313" key="4">
    <source>
        <dbReference type="Proteomes" id="UP000236655"/>
    </source>
</evidence>
<dbReference type="EMBL" id="CP024847">
    <property type="protein sequence ID" value="AUR52216.1"/>
    <property type="molecule type" value="Genomic_DNA"/>
</dbReference>
<dbReference type="GO" id="GO:0003676">
    <property type="term" value="F:nucleic acid binding"/>
    <property type="evidence" value="ECO:0007669"/>
    <property type="project" value="InterPro"/>
</dbReference>
<dbReference type="Gene3D" id="3.40.50.150">
    <property type="entry name" value="Vaccinia Virus protein VP39"/>
    <property type="match status" value="1"/>
</dbReference>
<keyword evidence="2 3" id="KW-0808">Transferase</keyword>
<dbReference type="InterPro" id="IPR004398">
    <property type="entry name" value="RNA_MeTrfase_RsmD"/>
</dbReference>
<reference evidence="4" key="1">
    <citation type="submission" date="2017-11" db="EMBL/GenBank/DDBJ databases">
        <authorList>
            <person name="Chan K.G."/>
            <person name="Lee L.S."/>
        </authorList>
    </citation>
    <scope>NUCLEOTIDE SEQUENCE [LARGE SCALE GENOMIC DNA]</scope>
    <source>
        <strain evidence="4">DSM 100970</strain>
    </source>
</reference>
<keyword evidence="1 3" id="KW-0489">Methyltransferase</keyword>
<dbReference type="InterPro" id="IPR029063">
    <property type="entry name" value="SAM-dependent_MTases_sf"/>
</dbReference>
<organism evidence="3 4">
    <name type="scientific">Aquella oligotrophica</name>
    <dbReference type="NCBI Taxonomy" id="2067065"/>
    <lineage>
        <taxon>Bacteria</taxon>
        <taxon>Pseudomonadati</taxon>
        <taxon>Pseudomonadota</taxon>
        <taxon>Betaproteobacteria</taxon>
        <taxon>Neisseriales</taxon>
        <taxon>Neisseriaceae</taxon>
        <taxon>Aquella</taxon>
    </lineage>
</organism>
<evidence type="ECO:0000256" key="1">
    <source>
        <dbReference type="ARBA" id="ARBA00022603"/>
    </source>
</evidence>
<dbReference type="InterPro" id="IPR002052">
    <property type="entry name" value="DNA_methylase_N6_adenine_CS"/>
</dbReference>
<evidence type="ECO:0000256" key="2">
    <source>
        <dbReference type="ARBA" id="ARBA00022679"/>
    </source>
</evidence>
<keyword evidence="4" id="KW-1185">Reference proteome</keyword>
<protein>
    <submittedName>
        <fullName evidence="3">16S rRNA (Guanine(966)-N(2))-methyltransferase RsmD</fullName>
    </submittedName>
</protein>
<dbReference type="CDD" id="cd02440">
    <property type="entry name" value="AdoMet_MTases"/>
    <property type="match status" value="1"/>
</dbReference>
<dbReference type="OrthoDB" id="9803017at2"/>
<dbReference type="PROSITE" id="PS00092">
    <property type="entry name" value="N6_MTASE"/>
    <property type="match status" value="1"/>
</dbReference>
<dbReference type="GO" id="GO:0031167">
    <property type="term" value="P:rRNA methylation"/>
    <property type="evidence" value="ECO:0007669"/>
    <property type="project" value="InterPro"/>
</dbReference>
<dbReference type="SUPFAM" id="SSF53335">
    <property type="entry name" value="S-adenosyl-L-methionine-dependent methyltransferases"/>
    <property type="match status" value="1"/>
</dbReference>
<gene>
    <name evidence="3" type="primary">rsmD</name>
    <name evidence="3" type="ORF">CUN60_07880</name>
</gene>
<evidence type="ECO:0000313" key="3">
    <source>
        <dbReference type="EMBL" id="AUR52216.1"/>
    </source>
</evidence>
<dbReference type="NCBIfam" id="TIGR00095">
    <property type="entry name" value="16S rRNA (guanine(966)-N(2))-methyltransferase RsmD"/>
    <property type="match status" value="1"/>
</dbReference>
<dbReference type="PANTHER" id="PTHR43542:SF1">
    <property type="entry name" value="METHYLTRANSFERASE"/>
    <property type="match status" value="1"/>
</dbReference>
<dbReference type="AlphaFoldDB" id="A0A2I7N6W1"/>
<sequence length="178" mass="19785">MGKIRIIGGVHRSRQLSVIDAPDLRPTLDRVKETLFNWLGQDLTSKKCLDLFAGSGSLGFEACSRNAASVVMVEENSKVARLLTDNTKLLKIEASATIVCREALAYLNTCSEIFDLIFLDPPYKGNLLSQSLLVIDKILAKDGQIYIEYENQPLIPEKYRVIKQGKAGNVKFALLELI</sequence>